<sequence length="87" mass="9819">MVVGRKLGGCWWWRSGGNWWWLLLLVVVERKLAVAELVVHPPPGASELPLSIYCPVSKATRGILKMDSVILNHCQMARTKDDLISHQ</sequence>
<evidence type="ECO:0008006" key="4">
    <source>
        <dbReference type="Google" id="ProtNLM"/>
    </source>
</evidence>
<comment type="caution">
    <text evidence="2">The sequence shown here is derived from an EMBL/GenBank/DDBJ whole genome shotgun (WGS) entry which is preliminary data.</text>
</comment>
<evidence type="ECO:0000313" key="2">
    <source>
        <dbReference type="EMBL" id="GBL72430.1"/>
    </source>
</evidence>
<evidence type="ECO:0000256" key="1">
    <source>
        <dbReference type="SAM" id="SignalP"/>
    </source>
</evidence>
<reference evidence="2 3" key="1">
    <citation type="journal article" date="2019" name="Sci. Rep.">
        <title>Orb-weaving spider Araneus ventricosus genome elucidates the spidroin gene catalogue.</title>
        <authorList>
            <person name="Kono N."/>
            <person name="Nakamura H."/>
            <person name="Ohtoshi R."/>
            <person name="Moran D.A.P."/>
            <person name="Shinohara A."/>
            <person name="Yoshida Y."/>
            <person name="Fujiwara M."/>
            <person name="Mori M."/>
            <person name="Tomita M."/>
            <person name="Arakawa K."/>
        </authorList>
    </citation>
    <scope>NUCLEOTIDE SEQUENCE [LARGE SCALE GENOMIC DNA]</scope>
</reference>
<feature type="chain" id="PRO_5021229165" description="Secreted protein" evidence="1">
    <location>
        <begin position="36"/>
        <end position="87"/>
    </location>
</feature>
<dbReference type="AlphaFoldDB" id="A0A4Y1ZYE4"/>
<evidence type="ECO:0000313" key="3">
    <source>
        <dbReference type="Proteomes" id="UP000499080"/>
    </source>
</evidence>
<proteinExistence type="predicted"/>
<dbReference type="Proteomes" id="UP000499080">
    <property type="component" value="Unassembled WGS sequence"/>
</dbReference>
<feature type="signal peptide" evidence="1">
    <location>
        <begin position="1"/>
        <end position="35"/>
    </location>
</feature>
<gene>
    <name evidence="2" type="ORF">AVEN_115351_1</name>
</gene>
<protein>
    <recommendedName>
        <fullName evidence="4">Secreted protein</fullName>
    </recommendedName>
</protein>
<keyword evidence="3" id="KW-1185">Reference proteome</keyword>
<organism evidence="2 3">
    <name type="scientific">Araneus ventricosus</name>
    <name type="common">Orbweaver spider</name>
    <name type="synonym">Epeira ventricosa</name>
    <dbReference type="NCBI Taxonomy" id="182803"/>
    <lineage>
        <taxon>Eukaryota</taxon>
        <taxon>Metazoa</taxon>
        <taxon>Ecdysozoa</taxon>
        <taxon>Arthropoda</taxon>
        <taxon>Chelicerata</taxon>
        <taxon>Arachnida</taxon>
        <taxon>Araneae</taxon>
        <taxon>Araneomorphae</taxon>
        <taxon>Entelegynae</taxon>
        <taxon>Araneoidea</taxon>
        <taxon>Araneidae</taxon>
        <taxon>Araneus</taxon>
    </lineage>
</organism>
<name>A0A4Y1ZYE4_ARAVE</name>
<dbReference type="EMBL" id="BGPR01000001">
    <property type="protein sequence ID" value="GBL72430.1"/>
    <property type="molecule type" value="Genomic_DNA"/>
</dbReference>
<keyword evidence="1" id="KW-0732">Signal</keyword>
<accession>A0A4Y1ZYE4</accession>